<accession>A0A3B0RGB9</accession>
<dbReference type="PANTHER" id="PTHR43792">
    <property type="entry name" value="GNAT FAMILY, PUTATIVE (AFU_ORTHOLOGUE AFUA_3G00765)-RELATED-RELATED"/>
    <property type="match status" value="1"/>
</dbReference>
<organism evidence="2">
    <name type="scientific">hydrothermal vent metagenome</name>
    <dbReference type="NCBI Taxonomy" id="652676"/>
    <lineage>
        <taxon>unclassified sequences</taxon>
        <taxon>metagenomes</taxon>
        <taxon>ecological metagenomes</taxon>
    </lineage>
</organism>
<sequence>MLYLAVLYVVFAEERTRILTIFNIQLETERLILRPPSSADFEEVVKFFADEETMHHIGGKACRSEAWRLWCTLAGSWTINGFGMFSMIEKSSGKWIGRTGPWYPADWPGTEVGWAVARDYAGKGYALEAAVASMDYAFETLGWEDVMHCINDDNLPSIALAKRLGSTNRGPARMPKPFQDHPVNNWGQTRTEWQENRKQFM</sequence>
<dbReference type="GO" id="GO:0016747">
    <property type="term" value="F:acyltransferase activity, transferring groups other than amino-acyl groups"/>
    <property type="evidence" value="ECO:0007669"/>
    <property type="project" value="InterPro"/>
</dbReference>
<name>A0A3B0RGB9_9ZZZZ</name>
<dbReference type="PROSITE" id="PS51186">
    <property type="entry name" value="GNAT"/>
    <property type="match status" value="1"/>
</dbReference>
<dbReference type="InterPro" id="IPR000182">
    <property type="entry name" value="GNAT_dom"/>
</dbReference>
<dbReference type="PANTHER" id="PTHR43792:SF1">
    <property type="entry name" value="N-ACETYLTRANSFERASE DOMAIN-CONTAINING PROTEIN"/>
    <property type="match status" value="1"/>
</dbReference>
<dbReference type="SUPFAM" id="SSF55729">
    <property type="entry name" value="Acyl-CoA N-acyltransferases (Nat)"/>
    <property type="match status" value="1"/>
</dbReference>
<gene>
    <name evidence="2" type="ORF">MNBD_ALPHA04-749</name>
</gene>
<reference evidence="2" key="1">
    <citation type="submission" date="2018-06" db="EMBL/GenBank/DDBJ databases">
        <authorList>
            <person name="Zhirakovskaya E."/>
        </authorList>
    </citation>
    <scope>NUCLEOTIDE SEQUENCE</scope>
</reference>
<dbReference type="EMBL" id="UOEF01000026">
    <property type="protein sequence ID" value="VAV87906.1"/>
    <property type="molecule type" value="Genomic_DNA"/>
</dbReference>
<dbReference type="InterPro" id="IPR051531">
    <property type="entry name" value="N-acetyltransferase"/>
</dbReference>
<dbReference type="Pfam" id="PF13302">
    <property type="entry name" value="Acetyltransf_3"/>
    <property type="match status" value="1"/>
</dbReference>
<feature type="domain" description="N-acetyltransferase" evidence="1">
    <location>
        <begin position="31"/>
        <end position="191"/>
    </location>
</feature>
<evidence type="ECO:0000313" key="2">
    <source>
        <dbReference type="EMBL" id="VAV87906.1"/>
    </source>
</evidence>
<dbReference type="Gene3D" id="3.40.630.30">
    <property type="match status" value="1"/>
</dbReference>
<dbReference type="InterPro" id="IPR016181">
    <property type="entry name" value="Acyl_CoA_acyltransferase"/>
</dbReference>
<proteinExistence type="predicted"/>
<dbReference type="AlphaFoldDB" id="A0A3B0RGB9"/>
<protein>
    <submittedName>
        <fullName evidence="2">Acetyltransferase, GNAT family</fullName>
    </submittedName>
</protein>
<keyword evidence="2" id="KW-0808">Transferase</keyword>
<evidence type="ECO:0000259" key="1">
    <source>
        <dbReference type="PROSITE" id="PS51186"/>
    </source>
</evidence>